<dbReference type="HAMAP" id="MF_01228">
    <property type="entry name" value="Met_tRNA_synth_type2"/>
    <property type="match status" value="1"/>
</dbReference>
<protein>
    <recommendedName>
        <fullName evidence="7">Methionine--tRNA ligase</fullName>
        <ecNumber evidence="7">6.1.1.10</ecNumber>
    </recommendedName>
    <alternativeName>
        <fullName evidence="7">Methionyl-tRNA synthetase</fullName>
        <shortName evidence="7">MetRS</shortName>
    </alternativeName>
</protein>
<dbReference type="OrthoDB" id="9810191at2"/>
<dbReference type="NCBIfam" id="TIGR00398">
    <property type="entry name" value="metG"/>
    <property type="match status" value="1"/>
</dbReference>
<dbReference type="InterPro" id="IPR014758">
    <property type="entry name" value="Met-tRNA_synth"/>
</dbReference>
<evidence type="ECO:0000256" key="1">
    <source>
        <dbReference type="ARBA" id="ARBA00003314"/>
    </source>
</evidence>
<dbReference type="InterPro" id="IPR041872">
    <property type="entry name" value="Anticodon_Met"/>
</dbReference>
<comment type="similarity">
    <text evidence="7">Belongs to the class-I aminoacyl-tRNA synthetase family. MetG type 2B subfamily.</text>
</comment>
<comment type="function">
    <text evidence="1 7">Is required not only for elongation of protein synthesis but also for the initiation of all mRNA translation through initiator tRNA(fMet) aminoacylation.</text>
</comment>
<keyword evidence="7" id="KW-0963">Cytoplasm</keyword>
<evidence type="ECO:0000256" key="4">
    <source>
        <dbReference type="ARBA" id="ARBA00022840"/>
    </source>
</evidence>
<dbReference type="GO" id="GO:0006431">
    <property type="term" value="P:methionyl-tRNA aminoacylation"/>
    <property type="evidence" value="ECO:0007669"/>
    <property type="project" value="UniProtKB-UniRule"/>
</dbReference>
<dbReference type="CDD" id="cd00814">
    <property type="entry name" value="MetRS_core"/>
    <property type="match status" value="1"/>
</dbReference>
<dbReference type="Gene3D" id="3.40.50.620">
    <property type="entry name" value="HUPs"/>
    <property type="match status" value="1"/>
</dbReference>
<organism evidence="10 11">
    <name type="scientific">Micavibrio aeruginosavorus (strain ARL-13)</name>
    <dbReference type="NCBI Taxonomy" id="856793"/>
    <lineage>
        <taxon>Bacteria</taxon>
        <taxon>Pseudomonadati</taxon>
        <taxon>Bdellovibrionota</taxon>
        <taxon>Bdellovibrionia</taxon>
        <taxon>Bdellovibrionales</taxon>
        <taxon>Pseudobdellovibrionaceae</taxon>
        <taxon>Micavibrio</taxon>
    </lineage>
</organism>
<dbReference type="eggNOG" id="COG0143">
    <property type="taxonomic scope" value="Bacteria"/>
</dbReference>
<dbReference type="InterPro" id="IPR023457">
    <property type="entry name" value="Met-tRNA_synth_2"/>
</dbReference>
<dbReference type="STRING" id="856793.MICA_1267"/>
<dbReference type="Gene3D" id="1.10.730.10">
    <property type="entry name" value="Isoleucyl-tRNA Synthetase, Domain 1"/>
    <property type="match status" value="1"/>
</dbReference>
<evidence type="ECO:0000313" key="10">
    <source>
        <dbReference type="EMBL" id="AEP09589.1"/>
    </source>
</evidence>
<dbReference type="EC" id="6.1.1.10" evidence="7"/>
<dbReference type="PANTHER" id="PTHR43326">
    <property type="entry name" value="METHIONYL-TRNA SYNTHETASE"/>
    <property type="match status" value="1"/>
</dbReference>
<dbReference type="SUPFAM" id="SSF47323">
    <property type="entry name" value="Anticodon-binding domain of a subclass of class I aminoacyl-tRNA synthetases"/>
    <property type="match status" value="1"/>
</dbReference>
<sequence length="524" mass="58710">MSKNFYITTAIAYANGAPHLGHAYEAILTDVMARFKRLDGYNTFFMTGMDEHGEKVATTAEKNGMSPRAFTDTIAEKFTALDDRMNVSYDRFIRTTEEAHYKASQTLWEEIAKNGDIYVDAYAGWYSVRDEAYFGEDELTTDGSGKKFAPSGAEVVWKEEPSYFFRLSAYTQKLLDLYEQHPDFIEPASRRNEILAFVKQEGGLKDLSISRTTFDWGVPVPNDPKHVMYVWLDALTNYITGIGYPDTNSENYKNFWPADVHVIGKDITRFHAIYWPAFLMAAKLPLPKKIFAHGFINIDGQKMSKSLGNVVSPGELLDMYGVDQTRYFLMREIPHGQDGNFSHEQAVLRINSDLANSLGNLAQRTLSQIAKNCGGAVPAPGPLTDEDRALLESAQAKMIESVRDEFEKFHIHRAIEDIMRVAYDANAYIDKQAPWALKKTDVPRMETVLYVLAEVIRCLAIIMQPITPESAAKMLDQLSVPADARGFDTLNAAHAIKAGTVLPTPTGVFPRMATETETAKQANA</sequence>
<dbReference type="GO" id="GO:0005524">
    <property type="term" value="F:ATP binding"/>
    <property type="evidence" value="ECO:0007669"/>
    <property type="project" value="UniProtKB-UniRule"/>
</dbReference>
<comment type="subcellular location">
    <subcellularLocation>
        <location evidence="7">Cytoplasm</location>
    </subcellularLocation>
</comment>
<dbReference type="HOGENOM" id="CLU_009710_9_4_5"/>
<evidence type="ECO:0000313" key="11">
    <source>
        <dbReference type="Proteomes" id="UP000009286"/>
    </source>
</evidence>
<comment type="subunit">
    <text evidence="7">Monomer.</text>
</comment>
<evidence type="ECO:0000259" key="8">
    <source>
        <dbReference type="Pfam" id="PF09334"/>
    </source>
</evidence>
<evidence type="ECO:0000256" key="6">
    <source>
        <dbReference type="ARBA" id="ARBA00023146"/>
    </source>
</evidence>
<dbReference type="KEGG" id="mai:MICA_1267"/>
<feature type="short sequence motif" description="'HIGH' region" evidence="7">
    <location>
        <begin position="12"/>
        <end position="22"/>
    </location>
</feature>
<dbReference type="Pfam" id="PF09334">
    <property type="entry name" value="tRNA-synt_1g"/>
    <property type="match status" value="1"/>
</dbReference>
<accession>G2KRM7</accession>
<dbReference type="CDD" id="cd07957">
    <property type="entry name" value="Anticodon_Ia_Met"/>
    <property type="match status" value="1"/>
</dbReference>
<dbReference type="GO" id="GO:0005737">
    <property type="term" value="C:cytoplasm"/>
    <property type="evidence" value="ECO:0007669"/>
    <property type="project" value="UniProtKB-SubCell"/>
</dbReference>
<keyword evidence="5 7" id="KW-0648">Protein biosynthesis</keyword>
<comment type="catalytic activity">
    <reaction evidence="7">
        <text>tRNA(Met) + L-methionine + ATP = L-methionyl-tRNA(Met) + AMP + diphosphate</text>
        <dbReference type="Rhea" id="RHEA:13481"/>
        <dbReference type="Rhea" id="RHEA-COMP:9667"/>
        <dbReference type="Rhea" id="RHEA-COMP:9698"/>
        <dbReference type="ChEBI" id="CHEBI:30616"/>
        <dbReference type="ChEBI" id="CHEBI:33019"/>
        <dbReference type="ChEBI" id="CHEBI:57844"/>
        <dbReference type="ChEBI" id="CHEBI:78442"/>
        <dbReference type="ChEBI" id="CHEBI:78530"/>
        <dbReference type="ChEBI" id="CHEBI:456215"/>
        <dbReference type="EC" id="6.1.1.10"/>
    </reaction>
</comment>
<evidence type="ECO:0000256" key="7">
    <source>
        <dbReference type="HAMAP-Rule" id="MF_01228"/>
    </source>
</evidence>
<dbReference type="FunFam" id="2.170.220.10:FF:000002">
    <property type="entry name" value="Methionine--tRNA ligase"/>
    <property type="match status" value="1"/>
</dbReference>
<dbReference type="PRINTS" id="PR01041">
    <property type="entry name" value="TRNASYNTHMET"/>
</dbReference>
<dbReference type="InterPro" id="IPR015413">
    <property type="entry name" value="Methionyl/Leucyl_tRNA_Synth"/>
</dbReference>
<dbReference type="GO" id="GO:0004825">
    <property type="term" value="F:methionine-tRNA ligase activity"/>
    <property type="evidence" value="ECO:0007669"/>
    <property type="project" value="UniProtKB-UniRule"/>
</dbReference>
<dbReference type="InterPro" id="IPR033911">
    <property type="entry name" value="MetRS_core"/>
</dbReference>
<keyword evidence="3 7" id="KW-0547">Nucleotide-binding</keyword>
<dbReference type="PANTHER" id="PTHR43326:SF1">
    <property type="entry name" value="METHIONINE--TRNA LIGASE, MITOCHONDRIAL"/>
    <property type="match status" value="1"/>
</dbReference>
<dbReference type="Proteomes" id="UP000009286">
    <property type="component" value="Chromosome"/>
</dbReference>
<dbReference type="SUPFAM" id="SSF52374">
    <property type="entry name" value="Nucleotidylyl transferase"/>
    <property type="match status" value="1"/>
</dbReference>
<keyword evidence="2 7" id="KW-0436">Ligase</keyword>
<dbReference type="InterPro" id="IPR014729">
    <property type="entry name" value="Rossmann-like_a/b/a_fold"/>
</dbReference>
<dbReference type="NCBIfam" id="NF008900">
    <property type="entry name" value="PRK12267.1"/>
    <property type="match status" value="1"/>
</dbReference>
<dbReference type="Gene3D" id="2.170.220.10">
    <property type="match status" value="1"/>
</dbReference>
<keyword evidence="4 7" id="KW-0067">ATP-binding</keyword>
<evidence type="ECO:0000259" key="9">
    <source>
        <dbReference type="Pfam" id="PF19303"/>
    </source>
</evidence>
<keyword evidence="6 7" id="KW-0030">Aminoacyl-tRNA synthetase</keyword>
<proteinExistence type="inferred from homology"/>
<gene>
    <name evidence="7 10" type="primary">metG</name>
    <name evidence="10" type="ordered locus">MICA_1267</name>
</gene>
<comment type="caution">
    <text evidence="7">Lacks conserved residue(s) required for the propagation of feature annotation.</text>
</comment>
<feature type="domain" description="Methionyl-tRNA synthetase anticodon-binding" evidence="9">
    <location>
        <begin position="377"/>
        <end position="517"/>
    </location>
</feature>
<feature type="short sequence motif" description="'KMSKS' region" evidence="7">
    <location>
        <begin position="302"/>
        <end position="306"/>
    </location>
</feature>
<evidence type="ECO:0000256" key="5">
    <source>
        <dbReference type="ARBA" id="ARBA00022917"/>
    </source>
</evidence>
<dbReference type="AlphaFoldDB" id="G2KRM7"/>
<keyword evidence="11" id="KW-1185">Reference proteome</keyword>
<name>G2KRM7_MICAA</name>
<evidence type="ECO:0000256" key="3">
    <source>
        <dbReference type="ARBA" id="ARBA00022741"/>
    </source>
</evidence>
<reference evidence="10 11" key="1">
    <citation type="journal article" date="2011" name="BMC Genomics">
        <title>Genomic insights into an obligate epibiotic bacterial predator: Micavibrio aeruginosavorus ARL-13.</title>
        <authorList>
            <person name="Wang Z."/>
            <person name="Kadouri D."/>
            <person name="Wu M."/>
        </authorList>
    </citation>
    <scope>NUCLEOTIDE SEQUENCE [LARGE SCALE GENOMIC DNA]</scope>
    <source>
        <strain evidence="10 11">ARL-13</strain>
    </source>
</reference>
<dbReference type="RefSeq" id="WP_014102812.1">
    <property type="nucleotide sequence ID" value="NC_016026.1"/>
</dbReference>
<dbReference type="EMBL" id="CP002382">
    <property type="protein sequence ID" value="AEP09589.1"/>
    <property type="molecule type" value="Genomic_DNA"/>
</dbReference>
<dbReference type="InterPro" id="IPR009080">
    <property type="entry name" value="tRNAsynth_Ia_anticodon-bd"/>
</dbReference>
<feature type="domain" description="Methionyl/Leucyl tRNA synthetase" evidence="8">
    <location>
        <begin position="6"/>
        <end position="366"/>
    </location>
</feature>
<dbReference type="Pfam" id="PF19303">
    <property type="entry name" value="Anticodon_3"/>
    <property type="match status" value="1"/>
</dbReference>
<evidence type="ECO:0000256" key="2">
    <source>
        <dbReference type="ARBA" id="ARBA00022598"/>
    </source>
</evidence>